<dbReference type="RefSeq" id="WP_110018255.1">
    <property type="nucleotide sequence ID" value="NZ_QGTJ01000004.1"/>
</dbReference>
<evidence type="ECO:0000256" key="4">
    <source>
        <dbReference type="ARBA" id="ARBA00022989"/>
    </source>
</evidence>
<dbReference type="AlphaFoldDB" id="A0A317MWT1"/>
<feature type="domain" description="MotA/TolQ/ExbB proton channel" evidence="8">
    <location>
        <begin position="157"/>
        <end position="228"/>
    </location>
</feature>
<evidence type="ECO:0000256" key="6">
    <source>
        <dbReference type="RuleBase" id="RU004057"/>
    </source>
</evidence>
<feature type="transmembrane region" description="Helical" evidence="7">
    <location>
        <begin position="44"/>
        <end position="62"/>
    </location>
</feature>
<evidence type="ECO:0000313" key="9">
    <source>
        <dbReference type="EMBL" id="PWV62434.1"/>
    </source>
</evidence>
<comment type="subcellular location">
    <subcellularLocation>
        <location evidence="1">Cell membrane</location>
        <topology evidence="1">Multi-pass membrane protein</topology>
    </subcellularLocation>
    <subcellularLocation>
        <location evidence="6">Membrane</location>
        <topology evidence="6">Multi-pass membrane protein</topology>
    </subcellularLocation>
</comment>
<dbReference type="EMBL" id="QGTJ01000004">
    <property type="protein sequence ID" value="PWV62434.1"/>
    <property type="molecule type" value="Genomic_DNA"/>
</dbReference>
<keyword evidence="4 7" id="KW-1133">Transmembrane helix</keyword>
<gene>
    <name evidence="9" type="ORF">C7443_104230</name>
</gene>
<organism evidence="9 10">
    <name type="scientific">Plasticicumulans acidivorans</name>
    <dbReference type="NCBI Taxonomy" id="886464"/>
    <lineage>
        <taxon>Bacteria</taxon>
        <taxon>Pseudomonadati</taxon>
        <taxon>Pseudomonadota</taxon>
        <taxon>Gammaproteobacteria</taxon>
        <taxon>Candidatus Competibacteraceae</taxon>
        <taxon>Plasticicumulans</taxon>
    </lineage>
</organism>
<keyword evidence="6" id="KW-0653">Protein transport</keyword>
<dbReference type="Pfam" id="PF01618">
    <property type="entry name" value="MotA_ExbB"/>
    <property type="match status" value="1"/>
</dbReference>
<dbReference type="OrthoDB" id="8684834at2"/>
<evidence type="ECO:0000256" key="3">
    <source>
        <dbReference type="ARBA" id="ARBA00022692"/>
    </source>
</evidence>
<feature type="transmembrane region" description="Helical" evidence="7">
    <location>
        <begin position="154"/>
        <end position="175"/>
    </location>
</feature>
<protein>
    <submittedName>
        <fullName evidence="9">MotA/TolQ/ExbB proton channel family protein</fullName>
    </submittedName>
</protein>
<dbReference type="Proteomes" id="UP000246569">
    <property type="component" value="Unassembled WGS sequence"/>
</dbReference>
<comment type="similarity">
    <text evidence="6">Belongs to the exbB/tolQ family.</text>
</comment>
<reference evidence="9 10" key="1">
    <citation type="submission" date="2018-05" db="EMBL/GenBank/DDBJ databases">
        <title>Genomic Encyclopedia of Type Strains, Phase IV (KMG-IV): sequencing the most valuable type-strain genomes for metagenomic binning, comparative biology and taxonomic classification.</title>
        <authorList>
            <person name="Goeker M."/>
        </authorList>
    </citation>
    <scope>NUCLEOTIDE SEQUENCE [LARGE SCALE GENOMIC DNA]</scope>
    <source>
        <strain evidence="9 10">DSM 23606</strain>
    </source>
</reference>
<keyword evidence="5 7" id="KW-0472">Membrane</keyword>
<dbReference type="GO" id="GO:0015031">
    <property type="term" value="P:protein transport"/>
    <property type="evidence" value="ECO:0007669"/>
    <property type="project" value="UniProtKB-KW"/>
</dbReference>
<evidence type="ECO:0000313" key="10">
    <source>
        <dbReference type="Proteomes" id="UP000246569"/>
    </source>
</evidence>
<accession>A0A317MWT1</accession>
<keyword evidence="10" id="KW-1185">Reference proteome</keyword>
<evidence type="ECO:0000256" key="1">
    <source>
        <dbReference type="ARBA" id="ARBA00004651"/>
    </source>
</evidence>
<sequence>MLRQEPPYRLFLQWLLLAGLLAFALTLAWQQGLVATYVFGDPTWISQSILLLFLLACAHGGLRAWWLARELECLAAIERQARADSAARFWPTADGLLLGAELHAPSLAGDYFSAVLGKHAGRAAPEGLEHALLTDVLADRASGSHETGWFLTGLLLKLGLLGTVIGFILMLGSVAQVESLDLATMQRMLLAMGGGMKVALYTTLVGLIASMLLGAQYLLLDRAADRLVGGIVHFAEVELGRRR</sequence>
<evidence type="ECO:0000256" key="5">
    <source>
        <dbReference type="ARBA" id="ARBA00023136"/>
    </source>
</evidence>
<evidence type="ECO:0000256" key="7">
    <source>
        <dbReference type="SAM" id="Phobius"/>
    </source>
</evidence>
<keyword evidence="6" id="KW-0813">Transport</keyword>
<dbReference type="GO" id="GO:0005886">
    <property type="term" value="C:plasma membrane"/>
    <property type="evidence" value="ECO:0007669"/>
    <property type="project" value="UniProtKB-SubCell"/>
</dbReference>
<keyword evidence="2" id="KW-1003">Cell membrane</keyword>
<feature type="transmembrane region" description="Helical" evidence="7">
    <location>
        <begin position="198"/>
        <end position="220"/>
    </location>
</feature>
<evidence type="ECO:0000256" key="2">
    <source>
        <dbReference type="ARBA" id="ARBA00022475"/>
    </source>
</evidence>
<evidence type="ECO:0000259" key="8">
    <source>
        <dbReference type="Pfam" id="PF01618"/>
    </source>
</evidence>
<dbReference type="InterPro" id="IPR002898">
    <property type="entry name" value="MotA_ExbB_proton_chnl"/>
</dbReference>
<keyword evidence="3 7" id="KW-0812">Transmembrane</keyword>
<comment type="caution">
    <text evidence="9">The sequence shown here is derived from an EMBL/GenBank/DDBJ whole genome shotgun (WGS) entry which is preliminary data.</text>
</comment>
<name>A0A317MWT1_9GAMM</name>
<proteinExistence type="inferred from homology"/>